<organism evidence="2 3">
    <name type="scientific">Gossypium schwendimanii</name>
    <name type="common">Cotton</name>
    <dbReference type="NCBI Taxonomy" id="34291"/>
    <lineage>
        <taxon>Eukaryota</taxon>
        <taxon>Viridiplantae</taxon>
        <taxon>Streptophyta</taxon>
        <taxon>Embryophyta</taxon>
        <taxon>Tracheophyta</taxon>
        <taxon>Spermatophyta</taxon>
        <taxon>Magnoliopsida</taxon>
        <taxon>eudicotyledons</taxon>
        <taxon>Gunneridae</taxon>
        <taxon>Pentapetalae</taxon>
        <taxon>rosids</taxon>
        <taxon>malvids</taxon>
        <taxon>Malvales</taxon>
        <taxon>Malvaceae</taxon>
        <taxon>Malvoideae</taxon>
        <taxon>Gossypium</taxon>
    </lineage>
</organism>
<dbReference type="Proteomes" id="UP000593576">
    <property type="component" value="Unassembled WGS sequence"/>
</dbReference>
<feature type="transmembrane region" description="Helical" evidence="1">
    <location>
        <begin position="20"/>
        <end position="41"/>
    </location>
</feature>
<keyword evidence="1" id="KW-0472">Membrane</keyword>
<keyword evidence="1" id="KW-0812">Transmembrane</keyword>
<comment type="caution">
    <text evidence="2">The sequence shown here is derived from an EMBL/GenBank/DDBJ whole genome shotgun (WGS) entry which is preliminary data.</text>
</comment>
<dbReference type="AlphaFoldDB" id="A0A7J9LDD8"/>
<proteinExistence type="predicted"/>
<protein>
    <submittedName>
        <fullName evidence="2">Uncharacterized protein</fullName>
    </submittedName>
</protein>
<evidence type="ECO:0000256" key="1">
    <source>
        <dbReference type="SAM" id="Phobius"/>
    </source>
</evidence>
<reference evidence="2 3" key="1">
    <citation type="journal article" date="2019" name="Genome Biol. Evol.">
        <title>Insights into the evolution of the New World diploid cottons (Gossypium, subgenus Houzingenia) based on genome sequencing.</title>
        <authorList>
            <person name="Grover C.E."/>
            <person name="Arick M.A. 2nd"/>
            <person name="Thrash A."/>
            <person name="Conover J.L."/>
            <person name="Sanders W.S."/>
            <person name="Peterson D.G."/>
            <person name="Frelichowski J.E."/>
            <person name="Scheffler J.A."/>
            <person name="Scheffler B.E."/>
            <person name="Wendel J.F."/>
        </authorList>
    </citation>
    <scope>NUCLEOTIDE SEQUENCE [LARGE SCALE GENOMIC DNA]</scope>
    <source>
        <strain evidence="2">1</strain>
        <tissue evidence="2">Leaf</tissue>
    </source>
</reference>
<sequence>MAICIHDILHGVGILLSRKYYTGGSATITVLLVAWPHILLLKTLLRHCCWQLCCDATDAILFTALSHFDYWQLCCIITAGSYAVILV</sequence>
<keyword evidence="3" id="KW-1185">Reference proteome</keyword>
<evidence type="ECO:0000313" key="3">
    <source>
        <dbReference type="Proteomes" id="UP000593576"/>
    </source>
</evidence>
<name>A0A7J9LDD8_GOSSC</name>
<accession>A0A7J9LDD8</accession>
<evidence type="ECO:0000313" key="2">
    <source>
        <dbReference type="EMBL" id="MBA0856718.1"/>
    </source>
</evidence>
<keyword evidence="1" id="KW-1133">Transmembrane helix</keyword>
<dbReference type="EMBL" id="JABFAF010000006">
    <property type="protein sequence ID" value="MBA0856718.1"/>
    <property type="molecule type" value="Genomic_DNA"/>
</dbReference>
<gene>
    <name evidence="2" type="ORF">Goshw_002031</name>
</gene>